<comment type="caution">
    <text evidence="4">The sequence shown here is derived from an EMBL/GenBank/DDBJ whole genome shotgun (WGS) entry which is preliminary data.</text>
</comment>
<dbReference type="InterPro" id="IPR052894">
    <property type="entry name" value="AsmA-related"/>
</dbReference>
<keyword evidence="5" id="KW-1185">Reference proteome</keyword>
<feature type="coiled-coil region" evidence="1">
    <location>
        <begin position="657"/>
        <end position="684"/>
    </location>
</feature>
<keyword evidence="1" id="KW-0175">Coiled coil</keyword>
<evidence type="ECO:0000259" key="3">
    <source>
        <dbReference type="Pfam" id="PF05170"/>
    </source>
</evidence>
<dbReference type="AlphaFoldDB" id="A0A369C9W1"/>
<protein>
    <submittedName>
        <fullName evidence="4">AsmA protein</fullName>
    </submittedName>
</protein>
<dbReference type="Proteomes" id="UP000252707">
    <property type="component" value="Unassembled WGS sequence"/>
</dbReference>
<sequence length="699" mass="74324">MKALLKILGGVIGLVILLVAGLAVYFTLFFDPNDYRDQLTTVVKERTGRDLAINGDIGITVFPWLGIKLGQVQLGNAQGFGEEPFARIEAAQARVKLMPLLRKEVEIDTVALEGLQLNLARAKDGRSNWDDLVPAESAGAAAEEKPAGEPAPAVAALAVGGIELSDARVVWDDRQSGTRQTVENLNLTSGELVPGRPFPVEASLDLTSSAPVLKSHLTFKGEVNAQPDKGRYTVKGLELRAESQGETLPGGKADVQLNAEVDADLWQQTLDVTGLTLTAYGLRMNGALKGGNITTTPLFKGTLEVSEFSPRELLAQLGQPAIDTADGNVLSKASLKSALEATPSRLMLSGLEMRLDDTALTGSAGVSDFASQALRFDLALDAIDLDRYLPPPREDQQAGSPGAAAGAAGIDPAVLRPLNIQGKFHVGSLKIAKLSATDINVEVKAKDGLVQLNPLNAALYEGRYNGDIRLDGRGKSLQLALDEHLKGVQAGPLLRDLTGKEEKLTGQAEMNAALRAAGNDAEAMKRTLSGNADFRFTNGAVKGVNIAQMLREADARLKGQPAPPSNEPNQTDFSELSGTVKVTDGVARNDDLLAKSPLLRVTGSGSADLPRERIDYLVKAAIVGTLTGQGGKELDQLHGVTVPIKVSGSFDNPKYALDTESLLKEAAQGKIEEKKQEIQQKATEQLQEKLQDGLKGLFR</sequence>
<keyword evidence="2" id="KW-0472">Membrane</keyword>
<evidence type="ECO:0000256" key="1">
    <source>
        <dbReference type="SAM" id="Coils"/>
    </source>
</evidence>
<dbReference type="Pfam" id="PF05170">
    <property type="entry name" value="AsmA"/>
    <property type="match status" value="1"/>
</dbReference>
<feature type="transmembrane region" description="Helical" evidence="2">
    <location>
        <begin position="7"/>
        <end position="30"/>
    </location>
</feature>
<dbReference type="PANTHER" id="PTHR30441">
    <property type="entry name" value="DUF748 DOMAIN-CONTAINING PROTEIN"/>
    <property type="match status" value="1"/>
</dbReference>
<dbReference type="PANTHER" id="PTHR30441:SF4">
    <property type="entry name" value="PROTEIN ASMA"/>
    <property type="match status" value="1"/>
</dbReference>
<dbReference type="GO" id="GO:0090313">
    <property type="term" value="P:regulation of protein targeting to membrane"/>
    <property type="evidence" value="ECO:0007669"/>
    <property type="project" value="TreeGrafter"/>
</dbReference>
<evidence type="ECO:0000313" key="5">
    <source>
        <dbReference type="Proteomes" id="UP000252707"/>
    </source>
</evidence>
<feature type="domain" description="AsmA" evidence="3">
    <location>
        <begin position="1"/>
        <end position="591"/>
    </location>
</feature>
<keyword evidence="2" id="KW-1133">Transmembrane helix</keyword>
<dbReference type="EMBL" id="QPJY01000005">
    <property type="protein sequence ID" value="RCX30301.1"/>
    <property type="molecule type" value="Genomic_DNA"/>
</dbReference>
<name>A0A369C9W1_9GAMM</name>
<dbReference type="RefSeq" id="WP_114279903.1">
    <property type="nucleotide sequence ID" value="NZ_QPJY01000005.1"/>
</dbReference>
<dbReference type="GO" id="GO:0005886">
    <property type="term" value="C:plasma membrane"/>
    <property type="evidence" value="ECO:0007669"/>
    <property type="project" value="TreeGrafter"/>
</dbReference>
<accession>A0A369C9W1</accession>
<organism evidence="4 5">
    <name type="scientific">Thioalbus denitrificans</name>
    <dbReference type="NCBI Taxonomy" id="547122"/>
    <lineage>
        <taxon>Bacteria</taxon>
        <taxon>Pseudomonadati</taxon>
        <taxon>Pseudomonadota</taxon>
        <taxon>Gammaproteobacteria</taxon>
        <taxon>Chromatiales</taxon>
        <taxon>Ectothiorhodospiraceae</taxon>
        <taxon>Thioalbus</taxon>
    </lineage>
</organism>
<dbReference type="InterPro" id="IPR007844">
    <property type="entry name" value="AsmA"/>
</dbReference>
<evidence type="ECO:0000256" key="2">
    <source>
        <dbReference type="SAM" id="Phobius"/>
    </source>
</evidence>
<keyword evidence="2" id="KW-0812">Transmembrane</keyword>
<reference evidence="4 5" key="1">
    <citation type="submission" date="2018-07" db="EMBL/GenBank/DDBJ databases">
        <title>Genomic Encyclopedia of Type Strains, Phase IV (KMG-IV): sequencing the most valuable type-strain genomes for metagenomic binning, comparative biology and taxonomic classification.</title>
        <authorList>
            <person name="Goeker M."/>
        </authorList>
    </citation>
    <scope>NUCLEOTIDE SEQUENCE [LARGE SCALE GENOMIC DNA]</scope>
    <source>
        <strain evidence="4 5">DSM 26407</strain>
    </source>
</reference>
<evidence type="ECO:0000313" key="4">
    <source>
        <dbReference type="EMBL" id="RCX30301.1"/>
    </source>
</evidence>
<dbReference type="OrthoDB" id="9766390at2"/>
<proteinExistence type="predicted"/>
<gene>
    <name evidence="4" type="ORF">DFQ59_105134</name>
</gene>